<dbReference type="EMBL" id="VZOK01000002">
    <property type="protein sequence ID" value="KAB0641242.1"/>
    <property type="molecule type" value="Genomic_DNA"/>
</dbReference>
<sequence length="86" mass="9393">MSRDIEPSLPFPDNGVQAFAGSTRFSSRTGRRVLPASAAVRHRPLPGNTDTGIATTSQTTVFNGFFRALPAPERDLRGIIDRIRKP</sequence>
<organism evidence="1 2">
    <name type="scientific">Burkholderia stagnalis</name>
    <dbReference type="NCBI Taxonomy" id="1503054"/>
    <lineage>
        <taxon>Bacteria</taxon>
        <taxon>Pseudomonadati</taxon>
        <taxon>Pseudomonadota</taxon>
        <taxon>Betaproteobacteria</taxon>
        <taxon>Burkholderiales</taxon>
        <taxon>Burkholderiaceae</taxon>
        <taxon>Burkholderia</taxon>
        <taxon>Burkholderia cepacia complex</taxon>
    </lineage>
</organism>
<dbReference type="Proteomes" id="UP000473470">
    <property type="component" value="Unassembled WGS sequence"/>
</dbReference>
<gene>
    <name evidence="1" type="ORF">F7R25_01630</name>
</gene>
<comment type="caution">
    <text evidence="1">The sequence shown here is derived from an EMBL/GenBank/DDBJ whole genome shotgun (WGS) entry which is preliminary data.</text>
</comment>
<protein>
    <submittedName>
        <fullName evidence="1">Uncharacterized protein</fullName>
    </submittedName>
</protein>
<dbReference type="AlphaFoldDB" id="A0A6L3N4Y9"/>
<reference evidence="1 2" key="1">
    <citation type="submission" date="2019-09" db="EMBL/GenBank/DDBJ databases">
        <title>Draft genome sequences of 48 bacterial type strains from the CCUG.</title>
        <authorList>
            <person name="Tunovic T."/>
            <person name="Pineiro-Iglesias B."/>
            <person name="Unosson C."/>
            <person name="Inganas E."/>
            <person name="Ohlen M."/>
            <person name="Cardew S."/>
            <person name="Jensie-Markopoulos S."/>
            <person name="Salva-Serra F."/>
            <person name="Jaen-Luchoro D."/>
            <person name="Karlsson R."/>
            <person name="Svensson-Stadler L."/>
            <person name="Chun J."/>
            <person name="Moore E."/>
        </authorList>
    </citation>
    <scope>NUCLEOTIDE SEQUENCE [LARGE SCALE GENOMIC DNA]</scope>
    <source>
        <strain evidence="1 2">CCUG 65686</strain>
    </source>
</reference>
<accession>A0A6L3N4Y9</accession>
<proteinExistence type="predicted"/>
<evidence type="ECO:0000313" key="2">
    <source>
        <dbReference type="Proteomes" id="UP000473470"/>
    </source>
</evidence>
<name>A0A6L3N4Y9_9BURK</name>
<evidence type="ECO:0000313" key="1">
    <source>
        <dbReference type="EMBL" id="KAB0641242.1"/>
    </source>
</evidence>
<dbReference type="RefSeq" id="WP_150998211.1">
    <property type="nucleotide sequence ID" value="NZ_CABVPM010000003.1"/>
</dbReference>